<dbReference type="EMBL" id="LIBO01000019">
    <property type="protein sequence ID" value="KRO62951.1"/>
    <property type="molecule type" value="Genomic_DNA"/>
</dbReference>
<dbReference type="Gene3D" id="3.40.50.10490">
    <property type="entry name" value="Glucose-6-phosphate isomerase like protein, domain 1"/>
    <property type="match status" value="1"/>
</dbReference>
<proteinExistence type="inferred from homology"/>
<dbReference type="SUPFAM" id="SSF52313">
    <property type="entry name" value="Ribosomal protein S2"/>
    <property type="match status" value="1"/>
</dbReference>
<dbReference type="PANTHER" id="PTHR12534">
    <property type="entry name" value="30S RIBOSOMAL PROTEIN S2 PROKARYOTIC AND ORGANELLAR"/>
    <property type="match status" value="1"/>
</dbReference>
<gene>
    <name evidence="5" type="primary">rpsB</name>
    <name evidence="8" type="ORF">ABR82_08675</name>
</gene>
<dbReference type="PANTHER" id="PTHR12534:SF0">
    <property type="entry name" value="SMALL RIBOSOMAL SUBUNIT PROTEIN US2M"/>
    <property type="match status" value="1"/>
</dbReference>
<keyword evidence="2 5" id="KW-0689">Ribosomal protein</keyword>
<dbReference type="InterPro" id="IPR005706">
    <property type="entry name" value="Ribosomal_uS2_bac/mit/plastid"/>
</dbReference>
<evidence type="ECO:0000256" key="4">
    <source>
        <dbReference type="ARBA" id="ARBA00035256"/>
    </source>
</evidence>
<reference evidence="8 9" key="1">
    <citation type="submission" date="2015-10" db="EMBL/GenBank/DDBJ databases">
        <title>Metagenome-Assembled Genomes uncover a global brackish microbiome.</title>
        <authorList>
            <person name="Hugerth L.W."/>
            <person name="Larsson J."/>
            <person name="Alneberg J."/>
            <person name="Lindh M.V."/>
            <person name="Legrand C."/>
            <person name="Pinhassi J."/>
            <person name="Andersson A.F."/>
        </authorList>
    </citation>
    <scope>NUCLEOTIDE SEQUENCE [LARGE SCALE GENOMIC DNA]</scope>
    <source>
        <strain evidence="8">BACL18 MAG-120507-bin52</strain>
    </source>
</reference>
<evidence type="ECO:0000313" key="9">
    <source>
        <dbReference type="Proteomes" id="UP000051269"/>
    </source>
</evidence>
<evidence type="ECO:0000256" key="6">
    <source>
        <dbReference type="RuleBase" id="RU003631"/>
    </source>
</evidence>
<evidence type="ECO:0000313" key="8">
    <source>
        <dbReference type="EMBL" id="KRO62951.1"/>
    </source>
</evidence>
<dbReference type="GO" id="GO:0022627">
    <property type="term" value="C:cytosolic small ribosomal subunit"/>
    <property type="evidence" value="ECO:0007669"/>
    <property type="project" value="TreeGrafter"/>
</dbReference>
<keyword evidence="3 5" id="KW-0687">Ribonucleoprotein</keyword>
<evidence type="ECO:0000256" key="1">
    <source>
        <dbReference type="ARBA" id="ARBA00006242"/>
    </source>
</evidence>
<dbReference type="CDD" id="cd01425">
    <property type="entry name" value="RPS2"/>
    <property type="match status" value="1"/>
</dbReference>
<dbReference type="Proteomes" id="UP000051269">
    <property type="component" value="Unassembled WGS sequence"/>
</dbReference>
<protein>
    <recommendedName>
        <fullName evidence="4 5">Small ribosomal subunit protein uS2</fullName>
    </recommendedName>
</protein>
<comment type="caution">
    <text evidence="8">The sequence shown here is derived from an EMBL/GenBank/DDBJ whole genome shotgun (WGS) entry which is preliminary data.</text>
</comment>
<dbReference type="AlphaFoldDB" id="A0A0R2RK14"/>
<dbReference type="Pfam" id="PF00318">
    <property type="entry name" value="Ribosomal_S2"/>
    <property type="match status" value="1"/>
</dbReference>
<dbReference type="GO" id="GO:0006412">
    <property type="term" value="P:translation"/>
    <property type="evidence" value="ECO:0007669"/>
    <property type="project" value="UniProtKB-UniRule"/>
</dbReference>
<dbReference type="InterPro" id="IPR023591">
    <property type="entry name" value="Ribosomal_uS2_flav_dom_sf"/>
</dbReference>
<evidence type="ECO:0000256" key="5">
    <source>
        <dbReference type="HAMAP-Rule" id="MF_00291"/>
    </source>
</evidence>
<dbReference type="NCBIfam" id="TIGR01011">
    <property type="entry name" value="rpsB_bact"/>
    <property type="match status" value="1"/>
</dbReference>
<evidence type="ECO:0000256" key="3">
    <source>
        <dbReference type="ARBA" id="ARBA00023274"/>
    </source>
</evidence>
<dbReference type="Gene3D" id="1.10.287.610">
    <property type="entry name" value="Helix hairpin bin"/>
    <property type="match status" value="1"/>
</dbReference>
<accession>A0A0R2RK14</accession>
<dbReference type="HAMAP" id="MF_00291_B">
    <property type="entry name" value="Ribosomal_uS2_B"/>
    <property type="match status" value="1"/>
</dbReference>
<dbReference type="InterPro" id="IPR018130">
    <property type="entry name" value="Ribosomal_uS2_CS"/>
</dbReference>
<dbReference type="InterPro" id="IPR001865">
    <property type="entry name" value="Ribosomal_uS2"/>
</dbReference>
<name>A0A0R2RK14_9BACT</name>
<feature type="region of interest" description="Disordered" evidence="7">
    <location>
        <begin position="221"/>
        <end position="265"/>
    </location>
</feature>
<organism evidence="8 9">
    <name type="scientific">Verrucomicrobia subdivision 6 bacterium BACL9 MAG-120507-bin52</name>
    <dbReference type="NCBI Taxonomy" id="1655590"/>
    <lineage>
        <taxon>Bacteria</taxon>
        <taxon>Pseudomonadati</taxon>
        <taxon>Verrucomicrobiota</taxon>
        <taxon>Verrucomicrobiia</taxon>
        <taxon>Verrucomicrobiales</taxon>
        <taxon>Verrucomicrobia subdivision 6</taxon>
    </lineage>
</organism>
<feature type="compositionally biased region" description="Basic and acidic residues" evidence="7">
    <location>
        <begin position="236"/>
        <end position="265"/>
    </location>
</feature>
<evidence type="ECO:0000256" key="2">
    <source>
        <dbReference type="ARBA" id="ARBA00022980"/>
    </source>
</evidence>
<evidence type="ECO:0000256" key="7">
    <source>
        <dbReference type="SAM" id="MobiDB-lite"/>
    </source>
</evidence>
<sequence>MLATESEVKRLLEAGVHFGHRTDKWNPKMKQFIFGPRNGIYIIDLSRTAEQVRKAADFLREASAKGGHVLFVGTKKPAQEVVKELAERTKSHYVTGRWLGGTLTNLATIRRSVGKLKSIESKETSGAMDLLPKKESAALRREKAKLSRNLAGILEMDKIPAAMVVVDMPREEIAVKEARRLRIPVIALADTNADPDDADIAVPCNDDAIRSIRAVMEPMAEAIEEGRRRGPAHAPETSEKAEHGDKTDKKKKERAAKAKEPALSA</sequence>
<dbReference type="PROSITE" id="PS00963">
    <property type="entry name" value="RIBOSOMAL_S2_2"/>
    <property type="match status" value="1"/>
</dbReference>
<dbReference type="PRINTS" id="PR00395">
    <property type="entry name" value="RIBOSOMALS2"/>
</dbReference>
<comment type="similarity">
    <text evidence="1 5 6">Belongs to the universal ribosomal protein uS2 family.</text>
</comment>
<dbReference type="GO" id="GO:0003735">
    <property type="term" value="F:structural constituent of ribosome"/>
    <property type="evidence" value="ECO:0007669"/>
    <property type="project" value="InterPro"/>
</dbReference>